<feature type="compositionally biased region" description="Basic and acidic residues" evidence="1">
    <location>
        <begin position="82"/>
        <end position="97"/>
    </location>
</feature>
<comment type="caution">
    <text evidence="2">The sequence shown here is derived from an EMBL/GenBank/DDBJ whole genome shotgun (WGS) entry which is preliminary data.</text>
</comment>
<organism evidence="2 3">
    <name type="scientific">Tissierella carlieri</name>
    <dbReference type="NCBI Taxonomy" id="689904"/>
    <lineage>
        <taxon>Bacteria</taxon>
        <taxon>Bacillati</taxon>
        <taxon>Bacillota</taxon>
        <taxon>Tissierellia</taxon>
        <taxon>Tissierellales</taxon>
        <taxon>Tissierellaceae</taxon>
        <taxon>Tissierella</taxon>
    </lineage>
</organism>
<protein>
    <submittedName>
        <fullName evidence="2">Uncharacterized protein</fullName>
    </submittedName>
</protein>
<proteinExistence type="predicted"/>
<reference evidence="2 3" key="1">
    <citation type="submission" date="2022-06" db="EMBL/GenBank/DDBJ databases">
        <title>Isolation of gut microbiota from human fecal samples.</title>
        <authorList>
            <person name="Pamer E.G."/>
            <person name="Barat B."/>
            <person name="Waligurski E."/>
            <person name="Medina S."/>
            <person name="Paddock L."/>
            <person name="Mostad J."/>
        </authorList>
    </citation>
    <scope>NUCLEOTIDE SEQUENCE [LARGE SCALE GENOMIC DNA]</scope>
    <source>
        <strain evidence="2 3">DFI.7.95</strain>
    </source>
</reference>
<dbReference type="RefSeq" id="WP_256311651.1">
    <property type="nucleotide sequence ID" value="NZ_JANGAC010000008.1"/>
</dbReference>
<dbReference type="Proteomes" id="UP001524478">
    <property type="component" value="Unassembled WGS sequence"/>
</dbReference>
<dbReference type="EMBL" id="JANGAC010000008">
    <property type="protein sequence ID" value="MCQ4923772.1"/>
    <property type="molecule type" value="Genomic_DNA"/>
</dbReference>
<keyword evidence="3" id="KW-1185">Reference proteome</keyword>
<evidence type="ECO:0000313" key="2">
    <source>
        <dbReference type="EMBL" id="MCQ4923772.1"/>
    </source>
</evidence>
<accession>A0ABT1SBA8</accession>
<evidence type="ECO:0000313" key="3">
    <source>
        <dbReference type="Proteomes" id="UP001524478"/>
    </source>
</evidence>
<feature type="region of interest" description="Disordered" evidence="1">
    <location>
        <begin position="65"/>
        <end position="97"/>
    </location>
</feature>
<evidence type="ECO:0000256" key="1">
    <source>
        <dbReference type="SAM" id="MobiDB-lite"/>
    </source>
</evidence>
<sequence>MPGPLLFFIFIVVIDLILKSAKDKKKIEEAKNRRTQELNKQPAPSRPMADLRKILEEEVEKERQREIVRRQGKTNQRQNTLIKEKRPDMNANDKKTDINEISWEIRENEKRNSENKNPEIVSSQNKIENNERNLRKDILRGIIFSEILSEPKSLQNQRRSL</sequence>
<gene>
    <name evidence="2" type="ORF">NE686_11785</name>
</gene>
<name>A0ABT1SBA8_9FIRM</name>